<dbReference type="KEGG" id="orp:MOP44_22225"/>
<gene>
    <name evidence="4" type="ORF">MOP44_22225</name>
</gene>
<name>A0A9J7BNE4_9BACT</name>
<accession>A0A9J7BNE4</accession>
<feature type="transmembrane region" description="Helical" evidence="1">
    <location>
        <begin position="568"/>
        <end position="593"/>
    </location>
</feature>
<keyword evidence="1" id="KW-0472">Membrane</keyword>
<dbReference type="PANTHER" id="PTHR46825:SF9">
    <property type="entry name" value="BETA-LACTAMASE-RELATED DOMAIN-CONTAINING PROTEIN"/>
    <property type="match status" value="1"/>
</dbReference>
<dbReference type="SUPFAM" id="SSF56601">
    <property type="entry name" value="beta-lactamase/transpeptidase-like"/>
    <property type="match status" value="1"/>
</dbReference>
<dbReference type="PROSITE" id="PS00146">
    <property type="entry name" value="BETA_LACTAMASE_A"/>
    <property type="match status" value="1"/>
</dbReference>
<protein>
    <submittedName>
        <fullName evidence="4">Beta-lactamase family protein</fullName>
    </submittedName>
</protein>
<dbReference type="PANTHER" id="PTHR46825">
    <property type="entry name" value="D-ALANYL-D-ALANINE-CARBOXYPEPTIDASE/ENDOPEPTIDASE AMPH"/>
    <property type="match status" value="1"/>
</dbReference>
<evidence type="ECO:0000256" key="2">
    <source>
        <dbReference type="SAM" id="SignalP"/>
    </source>
</evidence>
<evidence type="ECO:0000313" key="4">
    <source>
        <dbReference type="EMBL" id="UWZ83274.1"/>
    </source>
</evidence>
<organism evidence="4 5">
    <name type="scientific">Occallatibacter riparius</name>
    <dbReference type="NCBI Taxonomy" id="1002689"/>
    <lineage>
        <taxon>Bacteria</taxon>
        <taxon>Pseudomonadati</taxon>
        <taxon>Acidobacteriota</taxon>
        <taxon>Terriglobia</taxon>
        <taxon>Terriglobales</taxon>
        <taxon>Acidobacteriaceae</taxon>
        <taxon>Occallatibacter</taxon>
    </lineage>
</organism>
<dbReference type="AlphaFoldDB" id="A0A9J7BNE4"/>
<keyword evidence="2" id="KW-0732">Signal</keyword>
<feature type="chain" id="PRO_5039898722" evidence="2">
    <location>
        <begin position="28"/>
        <end position="633"/>
    </location>
</feature>
<feature type="transmembrane region" description="Helical" evidence="1">
    <location>
        <begin position="605"/>
        <end position="627"/>
    </location>
</feature>
<proteinExistence type="predicted"/>
<keyword evidence="1" id="KW-1133">Transmembrane helix</keyword>
<keyword evidence="1" id="KW-0812">Transmembrane</keyword>
<dbReference type="InterPro" id="IPR023650">
    <property type="entry name" value="Beta-lactam_class-A_AS"/>
</dbReference>
<reference evidence="4" key="1">
    <citation type="submission" date="2021-04" db="EMBL/GenBank/DDBJ databases">
        <title>Phylogenetic analysis of Acidobacteriaceae.</title>
        <authorList>
            <person name="Qiu L."/>
            <person name="Zhang Q."/>
        </authorList>
    </citation>
    <scope>NUCLEOTIDE SEQUENCE</scope>
    <source>
        <strain evidence="4">DSM 25168</strain>
    </source>
</reference>
<evidence type="ECO:0000259" key="3">
    <source>
        <dbReference type="Pfam" id="PF00144"/>
    </source>
</evidence>
<dbReference type="InterPro" id="IPR012338">
    <property type="entry name" value="Beta-lactam/transpept-like"/>
</dbReference>
<dbReference type="Proteomes" id="UP001059380">
    <property type="component" value="Chromosome"/>
</dbReference>
<feature type="signal peptide" evidence="2">
    <location>
        <begin position="1"/>
        <end position="27"/>
    </location>
</feature>
<sequence>MRIHFVAALMHAALPLTMLATLPAAMAAADKKQEEPKAAQSIPELKQQIEKILKDTHTPGVSIAIVHKDGPEWVGALGLANVAANQPATVDTLFRIGSTSKAFASLSILKLADEGKLSLNDPVRKLAPDVQFENKWETTDPVRVVNLLEHTTGWDDLHLREYALNANGMDLKSGLEFGASSRVSRWRPGTRMSYCNSGPAVAAYIVEKVTGQRFEDYVQQNFFNPLGMKTATYFLPQANAVTLYHNDGKTPYSYWHISLRPAGAINASANDMAAYVQFYLNRGTVNGTAVIPAADIDRMESPVSTWEAKDGLKAGYGLSNYWTFNDGFVYHGHNGGVEGGLTDMSYMPDYGVGYFYSINSGNGDAFDKIGKAIKKYITLKLQRPAVPAAAALPSFAADYAGWYEPNSPRQEMTHFVSRIIGLTRVSFADGKMTLKGMNGPASNFAPVEGRFFRYLPKDGPPEPAASAALITPNGDGVFIFAGQTLKRVPTLMALGEIVLTGFVLLAVISLPLYALFWIIGGFMPARRRPAERGMRLYPLLAVLSLVAFCAVFMGASSDVLKRLGNVTGWSVTLFLITILFAVMVLMSTWAVVTASGEGVRRGVRWYSGIVAVALLIALVYLAWWGVIGVRTWV</sequence>
<keyword evidence="5" id="KW-1185">Reference proteome</keyword>
<dbReference type="InterPro" id="IPR001466">
    <property type="entry name" value="Beta-lactam-related"/>
</dbReference>
<dbReference type="Pfam" id="PF00144">
    <property type="entry name" value="Beta-lactamase"/>
    <property type="match status" value="1"/>
</dbReference>
<dbReference type="Gene3D" id="3.40.710.10">
    <property type="entry name" value="DD-peptidase/beta-lactamase superfamily"/>
    <property type="match status" value="1"/>
</dbReference>
<dbReference type="EMBL" id="CP093313">
    <property type="protein sequence ID" value="UWZ83274.1"/>
    <property type="molecule type" value="Genomic_DNA"/>
</dbReference>
<feature type="transmembrane region" description="Helical" evidence="1">
    <location>
        <begin position="536"/>
        <end position="556"/>
    </location>
</feature>
<feature type="domain" description="Beta-lactamase-related" evidence="3">
    <location>
        <begin position="46"/>
        <end position="367"/>
    </location>
</feature>
<dbReference type="RefSeq" id="WP_260792608.1">
    <property type="nucleotide sequence ID" value="NZ_CP093313.1"/>
</dbReference>
<evidence type="ECO:0000313" key="5">
    <source>
        <dbReference type="Proteomes" id="UP001059380"/>
    </source>
</evidence>
<evidence type="ECO:0000256" key="1">
    <source>
        <dbReference type="SAM" id="Phobius"/>
    </source>
</evidence>
<dbReference type="InterPro" id="IPR050491">
    <property type="entry name" value="AmpC-like"/>
</dbReference>
<feature type="transmembrane region" description="Helical" evidence="1">
    <location>
        <begin position="497"/>
        <end position="524"/>
    </location>
</feature>